<gene>
    <name evidence="3" type="ORF">MGWOODY_Smn3062</name>
</gene>
<sequence length="383" mass="40517">MSIRMAKIDFLVIGGGIAGASVAAALADEASVTLLEAEEQPGYHSTGRSAAQFSEIYGNAAIRALSRASRSFLFDPPKAFTDQPLVRPRGTLFLASEAQLDTLAAFAGLPDVAPATQMLTPGEMKLICPVLREDYIAGGLHEPLSTDLEVHELHHGYLRQFRQRGGILRTAARVSAIARRGEGWHVTAGGEAYEAATLINAAGAWADEIATMAGVPPIGLQAHRRTAALVAVPTGVVADDWPLLIDIDENFYVKPDAGLLLVSPADETPTEPCDVQPDDLDIAIAVHRAEEAMTLDVRSIRHSWAGLRNFVPDRTPVVGYEPGVEGFFWLAGQGGYGIQTAPALARTAAALALGRDLPDDLAAFGVTTAAIAPSRLRPPASAH</sequence>
<name>A0A160TK09_9ZZZZ</name>
<keyword evidence="1 3" id="KW-0560">Oxidoreductase</keyword>
<dbReference type="Pfam" id="PF01266">
    <property type="entry name" value="DAO"/>
    <property type="match status" value="1"/>
</dbReference>
<accession>A0A160TK09</accession>
<feature type="domain" description="FAD dependent oxidoreductase" evidence="2">
    <location>
        <begin position="9"/>
        <end position="351"/>
    </location>
</feature>
<dbReference type="EMBL" id="CZQE01000101">
    <property type="protein sequence ID" value="CUS43964.1"/>
    <property type="molecule type" value="Genomic_DNA"/>
</dbReference>
<evidence type="ECO:0000259" key="2">
    <source>
        <dbReference type="Pfam" id="PF01266"/>
    </source>
</evidence>
<evidence type="ECO:0000313" key="3">
    <source>
        <dbReference type="EMBL" id="CUS43964.1"/>
    </source>
</evidence>
<protein>
    <submittedName>
        <fullName evidence="3">Sarcosine oxidase beta subunit</fullName>
        <ecNumber evidence="3">1.5.3.1</ecNumber>
    </submittedName>
</protein>
<dbReference type="SUPFAM" id="SSF51905">
    <property type="entry name" value="FAD/NAD(P)-binding domain"/>
    <property type="match status" value="1"/>
</dbReference>
<dbReference type="InterPro" id="IPR036188">
    <property type="entry name" value="FAD/NAD-bd_sf"/>
</dbReference>
<dbReference type="EC" id="1.5.3.1" evidence="3"/>
<dbReference type="Gene3D" id="3.30.9.10">
    <property type="entry name" value="D-Amino Acid Oxidase, subunit A, domain 2"/>
    <property type="match status" value="1"/>
</dbReference>
<dbReference type="Gene3D" id="3.50.50.60">
    <property type="entry name" value="FAD/NAD(P)-binding domain"/>
    <property type="match status" value="1"/>
</dbReference>
<dbReference type="GO" id="GO:0008115">
    <property type="term" value="F:sarcosine oxidase activity"/>
    <property type="evidence" value="ECO:0007669"/>
    <property type="project" value="UniProtKB-EC"/>
</dbReference>
<dbReference type="PANTHER" id="PTHR13847:SF287">
    <property type="entry name" value="FAD-DEPENDENT OXIDOREDUCTASE DOMAIN-CONTAINING PROTEIN 1"/>
    <property type="match status" value="1"/>
</dbReference>
<dbReference type="AlphaFoldDB" id="A0A160TK09"/>
<dbReference type="InterPro" id="IPR006076">
    <property type="entry name" value="FAD-dep_OxRdtase"/>
</dbReference>
<proteinExistence type="predicted"/>
<reference evidence="3" key="1">
    <citation type="submission" date="2015-10" db="EMBL/GenBank/DDBJ databases">
        <authorList>
            <person name="Gilbert D.G."/>
        </authorList>
    </citation>
    <scope>NUCLEOTIDE SEQUENCE</scope>
</reference>
<organism evidence="3">
    <name type="scientific">hydrothermal vent metagenome</name>
    <dbReference type="NCBI Taxonomy" id="652676"/>
    <lineage>
        <taxon>unclassified sequences</taxon>
        <taxon>metagenomes</taxon>
        <taxon>ecological metagenomes</taxon>
    </lineage>
</organism>
<dbReference type="PANTHER" id="PTHR13847">
    <property type="entry name" value="SARCOSINE DEHYDROGENASE-RELATED"/>
    <property type="match status" value="1"/>
</dbReference>
<evidence type="ECO:0000256" key="1">
    <source>
        <dbReference type="ARBA" id="ARBA00023002"/>
    </source>
</evidence>
<dbReference type="GO" id="GO:0005737">
    <property type="term" value="C:cytoplasm"/>
    <property type="evidence" value="ECO:0007669"/>
    <property type="project" value="TreeGrafter"/>
</dbReference>